<dbReference type="GO" id="GO:0033214">
    <property type="term" value="P:siderophore-iron import into cell"/>
    <property type="evidence" value="ECO:0007669"/>
    <property type="project" value="TreeGrafter"/>
</dbReference>
<evidence type="ECO:0000256" key="3">
    <source>
        <dbReference type="ARBA" id="ARBA00022448"/>
    </source>
</evidence>
<dbReference type="PANTHER" id="PTHR30472">
    <property type="entry name" value="FERRIC ENTEROBACTIN TRANSPORT SYSTEM PERMEASE PROTEIN"/>
    <property type="match status" value="1"/>
</dbReference>
<dbReference type="SUPFAM" id="SSF81345">
    <property type="entry name" value="ABC transporter involved in vitamin B12 uptake, BtuC"/>
    <property type="match status" value="1"/>
</dbReference>
<feature type="transmembrane region" description="Helical" evidence="8">
    <location>
        <begin position="142"/>
        <end position="160"/>
    </location>
</feature>
<dbReference type="GO" id="GO:0005886">
    <property type="term" value="C:plasma membrane"/>
    <property type="evidence" value="ECO:0007669"/>
    <property type="project" value="UniProtKB-SubCell"/>
</dbReference>
<comment type="subcellular location">
    <subcellularLocation>
        <location evidence="1">Cell membrane</location>
        <topology evidence="1">Multi-pass membrane protein</topology>
    </subcellularLocation>
</comment>
<organism evidence="9 10">
    <name type="scientific">Sinosporangium album</name>
    <dbReference type="NCBI Taxonomy" id="504805"/>
    <lineage>
        <taxon>Bacteria</taxon>
        <taxon>Bacillati</taxon>
        <taxon>Actinomycetota</taxon>
        <taxon>Actinomycetes</taxon>
        <taxon>Streptosporangiales</taxon>
        <taxon>Streptosporangiaceae</taxon>
        <taxon>Sinosporangium</taxon>
    </lineage>
</organism>
<evidence type="ECO:0000256" key="8">
    <source>
        <dbReference type="SAM" id="Phobius"/>
    </source>
</evidence>
<evidence type="ECO:0000313" key="9">
    <source>
        <dbReference type="EMBL" id="SDH10744.1"/>
    </source>
</evidence>
<feature type="transmembrane region" description="Helical" evidence="8">
    <location>
        <begin position="218"/>
        <end position="240"/>
    </location>
</feature>
<dbReference type="GO" id="GO:0022857">
    <property type="term" value="F:transmembrane transporter activity"/>
    <property type="evidence" value="ECO:0007669"/>
    <property type="project" value="InterPro"/>
</dbReference>
<reference evidence="9 10" key="1">
    <citation type="submission" date="2016-10" db="EMBL/GenBank/DDBJ databases">
        <authorList>
            <person name="de Groot N.N."/>
        </authorList>
    </citation>
    <scope>NUCLEOTIDE SEQUENCE [LARGE SCALE GENOMIC DNA]</scope>
    <source>
        <strain evidence="9 10">CPCC 201354</strain>
    </source>
</reference>
<dbReference type="EMBL" id="FNCN01000011">
    <property type="protein sequence ID" value="SDH10744.1"/>
    <property type="molecule type" value="Genomic_DNA"/>
</dbReference>
<accession>A0A1G7ZPX2</accession>
<feature type="transmembrane region" description="Helical" evidence="8">
    <location>
        <begin position="34"/>
        <end position="54"/>
    </location>
</feature>
<keyword evidence="4" id="KW-1003">Cell membrane</keyword>
<dbReference type="STRING" id="504805.SAMN05421505_111150"/>
<dbReference type="RefSeq" id="WP_245691069.1">
    <property type="nucleotide sequence ID" value="NZ_FNCN01000011.1"/>
</dbReference>
<dbReference type="InterPro" id="IPR037294">
    <property type="entry name" value="ABC_BtuC-like"/>
</dbReference>
<feature type="transmembrane region" description="Helical" evidence="8">
    <location>
        <begin position="261"/>
        <end position="283"/>
    </location>
</feature>
<keyword evidence="6 8" id="KW-1133">Transmembrane helix</keyword>
<protein>
    <submittedName>
        <fullName evidence="9">Iron complex transport system permease protein</fullName>
    </submittedName>
</protein>
<dbReference type="Gene3D" id="1.10.3470.10">
    <property type="entry name" value="ABC transporter involved in vitamin B12 uptake, BtuC"/>
    <property type="match status" value="1"/>
</dbReference>
<keyword evidence="7 8" id="KW-0472">Membrane</keyword>
<evidence type="ECO:0000256" key="4">
    <source>
        <dbReference type="ARBA" id="ARBA00022475"/>
    </source>
</evidence>
<feature type="transmembrane region" description="Helical" evidence="8">
    <location>
        <begin position="172"/>
        <end position="191"/>
    </location>
</feature>
<dbReference type="AlphaFoldDB" id="A0A1G7ZPX2"/>
<keyword evidence="3" id="KW-0813">Transport</keyword>
<dbReference type="Pfam" id="PF01032">
    <property type="entry name" value="FecCD"/>
    <property type="match status" value="1"/>
</dbReference>
<keyword evidence="5 8" id="KW-0812">Transmembrane</keyword>
<proteinExistence type="inferred from homology"/>
<sequence length="357" mass="36385">MRGVKGGARTLDRYGRPLRLFGGGLSVRVSVRPVVVCAVLAVCSAAVSVVALSLGDYAIPFADVVAALAGEGNGGDRFVVNRLRLPRVVSALLVGAALGASGAVFQSFTRNPLASPDVIGFTTGAATGGIVAIIVLAGGSAAVAAGALVGGGVVSLLVYVISFRRGVQGYRLVLIGIGMSSVLLSVNTYLLTRADFEVAAHAQRWLIGSLNGRSWSDVQTLAVVLAVLLPTAMLLGRALRLLELGDDTAHALGLRVERSRVALLLVAVGMVAVSTSVAGPIAFVALAAPQLAKRLSRAGSEGIAASALMGALLLLVSDVVAQRVIAGVQFPVGILTGIVGGVYLVYLLMAEWWSGRG</sequence>
<dbReference type="InterPro" id="IPR000522">
    <property type="entry name" value="ABC_transptr_permease_BtuC"/>
</dbReference>
<evidence type="ECO:0000256" key="6">
    <source>
        <dbReference type="ARBA" id="ARBA00022989"/>
    </source>
</evidence>
<gene>
    <name evidence="9" type="ORF">SAMN05421505_111150</name>
</gene>
<feature type="transmembrane region" description="Helical" evidence="8">
    <location>
        <begin position="118"/>
        <end position="136"/>
    </location>
</feature>
<evidence type="ECO:0000256" key="7">
    <source>
        <dbReference type="ARBA" id="ARBA00023136"/>
    </source>
</evidence>
<comment type="similarity">
    <text evidence="2">Belongs to the binding-protein-dependent transport system permease family. FecCD subfamily.</text>
</comment>
<evidence type="ECO:0000256" key="1">
    <source>
        <dbReference type="ARBA" id="ARBA00004651"/>
    </source>
</evidence>
<evidence type="ECO:0000256" key="2">
    <source>
        <dbReference type="ARBA" id="ARBA00007935"/>
    </source>
</evidence>
<evidence type="ECO:0000256" key="5">
    <source>
        <dbReference type="ARBA" id="ARBA00022692"/>
    </source>
</evidence>
<dbReference type="CDD" id="cd06550">
    <property type="entry name" value="TM_ABC_iron-siderophores_like"/>
    <property type="match status" value="1"/>
</dbReference>
<keyword evidence="10" id="KW-1185">Reference proteome</keyword>
<feature type="transmembrane region" description="Helical" evidence="8">
    <location>
        <begin position="303"/>
        <end position="321"/>
    </location>
</feature>
<evidence type="ECO:0000313" key="10">
    <source>
        <dbReference type="Proteomes" id="UP000198923"/>
    </source>
</evidence>
<feature type="transmembrane region" description="Helical" evidence="8">
    <location>
        <begin position="88"/>
        <end position="106"/>
    </location>
</feature>
<feature type="transmembrane region" description="Helical" evidence="8">
    <location>
        <begin position="328"/>
        <end position="349"/>
    </location>
</feature>
<name>A0A1G7ZPX2_9ACTN</name>
<dbReference type="PANTHER" id="PTHR30472:SF24">
    <property type="entry name" value="FERRIC ENTEROBACTIN TRANSPORT SYSTEM PERMEASE PROTEIN FEPG"/>
    <property type="match status" value="1"/>
</dbReference>
<dbReference type="Proteomes" id="UP000198923">
    <property type="component" value="Unassembled WGS sequence"/>
</dbReference>